<dbReference type="PROSITE" id="PS50987">
    <property type="entry name" value="HTH_ARSR_2"/>
    <property type="match status" value="1"/>
</dbReference>
<dbReference type="RefSeq" id="WP_160040082.1">
    <property type="nucleotide sequence ID" value="NZ_BORQ01000001.1"/>
</dbReference>
<dbReference type="InterPro" id="IPR036390">
    <property type="entry name" value="WH_DNA-bd_sf"/>
</dbReference>
<sequence length="306" mass="34556">MELNVDTNSLALFAALASDTRIKMIEMLRREPLNIKEMAQRLGISSAIVTKHVQQLKEAGIIDTEMSSGKRGMQKKCILLLDRVTLVFKPPGSVDEFIHPDQNGYSVSIPVGHYTSYRVKPTCGLASETKLIGMRDDPRYFAEPEHVKAQHLWFAGGYVEYQIPNYMVESKLLTDIRISLEICSEAPGYDENWPSDIVFSINGVDVCKWTSPGDFGSVRGKLTPLWWELGSTQHGLLKTLWINTEGTFMDGVRLSRIGIQDIPIPPAKEIRFRISSPEDTRYPGGVSLFGRHFGNYEQDIEVQIRY</sequence>
<reference evidence="3" key="1">
    <citation type="submission" date="2021-03" db="EMBL/GenBank/DDBJ databases">
        <title>Antimicrobial resistance genes in bacteria isolated from Japanese honey, and their potential for conferring macrolide and lincosamide resistance in the American foulbrood pathogen Paenibacillus larvae.</title>
        <authorList>
            <person name="Okamoto M."/>
            <person name="Kumagai M."/>
            <person name="Kanamori H."/>
            <person name="Takamatsu D."/>
        </authorList>
    </citation>
    <scope>NUCLEOTIDE SEQUENCE</scope>
    <source>
        <strain evidence="3">J2TS6</strain>
    </source>
</reference>
<dbReference type="AlphaFoldDB" id="A0A920C8K0"/>
<dbReference type="Pfam" id="PF12840">
    <property type="entry name" value="HTH_20"/>
    <property type="match status" value="1"/>
</dbReference>
<dbReference type="CDD" id="cd00090">
    <property type="entry name" value="HTH_ARSR"/>
    <property type="match status" value="1"/>
</dbReference>
<dbReference type="SUPFAM" id="SSF46785">
    <property type="entry name" value="Winged helix' DNA-binding domain"/>
    <property type="match status" value="1"/>
</dbReference>
<protein>
    <submittedName>
        <fullName evidence="3">Transcriptional regulator</fullName>
    </submittedName>
</protein>
<comment type="caution">
    <text evidence="3">The sequence shown here is derived from an EMBL/GenBank/DDBJ whole genome shotgun (WGS) entry which is preliminary data.</text>
</comment>
<name>A0A920C8K0_9BACL</name>
<organism evidence="3 4">
    <name type="scientific">Paenibacillus albilobatus</name>
    <dbReference type="NCBI Taxonomy" id="2716884"/>
    <lineage>
        <taxon>Bacteria</taxon>
        <taxon>Bacillati</taxon>
        <taxon>Bacillota</taxon>
        <taxon>Bacilli</taxon>
        <taxon>Bacillales</taxon>
        <taxon>Paenibacillaceae</taxon>
        <taxon>Paenibacillus</taxon>
    </lineage>
</organism>
<evidence type="ECO:0000256" key="1">
    <source>
        <dbReference type="ARBA" id="ARBA00023125"/>
    </source>
</evidence>
<dbReference type="InterPro" id="IPR011991">
    <property type="entry name" value="ArsR-like_HTH"/>
</dbReference>
<dbReference type="GO" id="GO:0003700">
    <property type="term" value="F:DNA-binding transcription factor activity"/>
    <property type="evidence" value="ECO:0007669"/>
    <property type="project" value="InterPro"/>
</dbReference>
<dbReference type="GO" id="GO:0003677">
    <property type="term" value="F:DNA binding"/>
    <property type="evidence" value="ECO:0007669"/>
    <property type="project" value="UniProtKB-KW"/>
</dbReference>
<keyword evidence="4" id="KW-1185">Reference proteome</keyword>
<feature type="domain" description="HTH arsR-type" evidence="2">
    <location>
        <begin position="1"/>
        <end position="95"/>
    </location>
</feature>
<dbReference type="Proteomes" id="UP000679779">
    <property type="component" value="Unassembled WGS sequence"/>
</dbReference>
<dbReference type="InterPro" id="IPR001845">
    <property type="entry name" value="HTH_ArsR_DNA-bd_dom"/>
</dbReference>
<keyword evidence="1" id="KW-0238">DNA-binding</keyword>
<gene>
    <name evidence="3" type="ORF">J2TS6_13320</name>
</gene>
<proteinExistence type="predicted"/>
<evidence type="ECO:0000259" key="2">
    <source>
        <dbReference type="PROSITE" id="PS50987"/>
    </source>
</evidence>
<dbReference type="EMBL" id="BORQ01000001">
    <property type="protein sequence ID" value="GIO30191.1"/>
    <property type="molecule type" value="Genomic_DNA"/>
</dbReference>
<evidence type="ECO:0000313" key="3">
    <source>
        <dbReference type="EMBL" id="GIO30191.1"/>
    </source>
</evidence>
<evidence type="ECO:0000313" key="4">
    <source>
        <dbReference type="Proteomes" id="UP000679779"/>
    </source>
</evidence>
<accession>A0A920C8K0</accession>
<dbReference type="Gene3D" id="1.10.10.10">
    <property type="entry name" value="Winged helix-like DNA-binding domain superfamily/Winged helix DNA-binding domain"/>
    <property type="match status" value="1"/>
</dbReference>
<dbReference type="PANTHER" id="PTHR38600">
    <property type="entry name" value="TRANSCRIPTIONAL REGULATORY PROTEIN"/>
    <property type="match status" value="1"/>
</dbReference>
<dbReference type="SMART" id="SM00418">
    <property type="entry name" value="HTH_ARSR"/>
    <property type="match status" value="1"/>
</dbReference>
<dbReference type="InterPro" id="IPR036388">
    <property type="entry name" value="WH-like_DNA-bd_sf"/>
</dbReference>
<dbReference type="PANTHER" id="PTHR38600:SF1">
    <property type="entry name" value="TRANSCRIPTIONAL REGULATORY PROTEIN"/>
    <property type="match status" value="1"/>
</dbReference>